<dbReference type="RefSeq" id="WP_163673676.1">
    <property type="nucleotide sequence ID" value="NZ_JAAIYP010000003.1"/>
</dbReference>
<keyword evidence="4" id="KW-1185">Reference proteome</keyword>
<gene>
    <name evidence="3" type="ORF">G4223_00525</name>
</gene>
<accession>A0A7C9QR67</accession>
<evidence type="ECO:0008006" key="5">
    <source>
        <dbReference type="Google" id="ProtNLM"/>
    </source>
</evidence>
<reference evidence="3 4" key="1">
    <citation type="submission" date="2020-02" db="EMBL/GenBank/DDBJ databases">
        <authorList>
            <person name="Dziuba M."/>
            <person name="Kuznetsov B."/>
            <person name="Mardanov A."/>
            <person name="Ravin N."/>
            <person name="Grouzdev D."/>
        </authorList>
    </citation>
    <scope>NUCLEOTIDE SEQUENCE [LARGE SCALE GENOMIC DNA]</scope>
    <source>
        <strain evidence="3 4">SpK</strain>
    </source>
</reference>
<evidence type="ECO:0000256" key="2">
    <source>
        <dbReference type="SAM" id="Phobius"/>
    </source>
</evidence>
<dbReference type="EMBL" id="JAAIYP010000003">
    <property type="protein sequence ID" value="NFV78600.1"/>
    <property type="molecule type" value="Genomic_DNA"/>
</dbReference>
<proteinExistence type="predicted"/>
<sequence>MQAPWATRDHFRRGWLGQFGALVALFGFLFTITTPGLALVNVAGQSVAVTGILGVYVCHARGGGQAALPGETPASSDECCLLCQVAQLANGAVPPQHFTLPTESAAAIRLSTGAQDRREGEASRHAQARAPPQA</sequence>
<keyword evidence="2" id="KW-1133">Transmembrane helix</keyword>
<feature type="transmembrane region" description="Helical" evidence="2">
    <location>
        <begin position="15"/>
        <end position="32"/>
    </location>
</feature>
<dbReference type="InterPro" id="IPR021333">
    <property type="entry name" value="DUF2946"/>
</dbReference>
<evidence type="ECO:0000313" key="4">
    <source>
        <dbReference type="Proteomes" id="UP000480684"/>
    </source>
</evidence>
<feature type="region of interest" description="Disordered" evidence="1">
    <location>
        <begin position="109"/>
        <end position="134"/>
    </location>
</feature>
<feature type="transmembrane region" description="Helical" evidence="2">
    <location>
        <begin position="38"/>
        <end position="58"/>
    </location>
</feature>
<evidence type="ECO:0000313" key="3">
    <source>
        <dbReference type="EMBL" id="NFV78600.1"/>
    </source>
</evidence>
<comment type="caution">
    <text evidence="3">The sequence shown here is derived from an EMBL/GenBank/DDBJ whole genome shotgun (WGS) entry which is preliminary data.</text>
</comment>
<dbReference type="AlphaFoldDB" id="A0A7C9QR67"/>
<name>A0A7C9QR67_9PROT</name>
<evidence type="ECO:0000256" key="1">
    <source>
        <dbReference type="SAM" id="MobiDB-lite"/>
    </source>
</evidence>
<organism evidence="3 4">
    <name type="scientific">Magnetospirillum aberrantis SpK</name>
    <dbReference type="NCBI Taxonomy" id="908842"/>
    <lineage>
        <taxon>Bacteria</taxon>
        <taxon>Pseudomonadati</taxon>
        <taxon>Pseudomonadota</taxon>
        <taxon>Alphaproteobacteria</taxon>
        <taxon>Rhodospirillales</taxon>
        <taxon>Rhodospirillaceae</taxon>
        <taxon>Magnetospirillum</taxon>
    </lineage>
</organism>
<keyword evidence="2" id="KW-0472">Membrane</keyword>
<dbReference type="Proteomes" id="UP000480684">
    <property type="component" value="Unassembled WGS sequence"/>
</dbReference>
<keyword evidence="2" id="KW-0812">Transmembrane</keyword>
<protein>
    <recommendedName>
        <fullName evidence="5">DUF2946 domain-containing protein</fullName>
    </recommendedName>
</protein>
<feature type="compositionally biased region" description="Basic and acidic residues" evidence="1">
    <location>
        <begin position="115"/>
        <end position="124"/>
    </location>
</feature>
<dbReference type="Pfam" id="PF11162">
    <property type="entry name" value="DUF2946"/>
    <property type="match status" value="1"/>
</dbReference>